<dbReference type="EnsemblPlants" id="OBART06G14600.1">
    <property type="protein sequence ID" value="OBART06G14600.1"/>
    <property type="gene ID" value="OBART06G14600"/>
</dbReference>
<reference evidence="1" key="2">
    <citation type="submission" date="2015-03" db="UniProtKB">
        <authorList>
            <consortium name="EnsemblPlants"/>
        </authorList>
    </citation>
    <scope>IDENTIFICATION</scope>
</reference>
<dbReference type="PaxDb" id="65489-OBART06G14600.1"/>
<dbReference type="AlphaFoldDB" id="A0A0D3GGI8"/>
<organism evidence="1">
    <name type="scientific">Oryza barthii</name>
    <dbReference type="NCBI Taxonomy" id="65489"/>
    <lineage>
        <taxon>Eukaryota</taxon>
        <taxon>Viridiplantae</taxon>
        <taxon>Streptophyta</taxon>
        <taxon>Embryophyta</taxon>
        <taxon>Tracheophyta</taxon>
        <taxon>Spermatophyta</taxon>
        <taxon>Magnoliopsida</taxon>
        <taxon>Liliopsida</taxon>
        <taxon>Poales</taxon>
        <taxon>Poaceae</taxon>
        <taxon>BOP clade</taxon>
        <taxon>Oryzoideae</taxon>
        <taxon>Oryzeae</taxon>
        <taxon>Oryzinae</taxon>
        <taxon>Oryza</taxon>
    </lineage>
</organism>
<name>A0A0D3GGI8_9ORYZ</name>
<reference evidence="1" key="1">
    <citation type="journal article" date="2009" name="Rice">
        <title>De Novo Next Generation Sequencing of Plant Genomes.</title>
        <authorList>
            <person name="Rounsley S."/>
            <person name="Marri P.R."/>
            <person name="Yu Y."/>
            <person name="He R."/>
            <person name="Sisneros N."/>
            <person name="Goicoechea J.L."/>
            <person name="Lee S.J."/>
            <person name="Angelova A."/>
            <person name="Kudrna D."/>
            <person name="Luo M."/>
            <person name="Affourtit J."/>
            <person name="Desany B."/>
            <person name="Knight J."/>
            <person name="Niazi F."/>
            <person name="Egholm M."/>
            <person name="Wing R.A."/>
        </authorList>
    </citation>
    <scope>NUCLEOTIDE SEQUENCE [LARGE SCALE GENOMIC DNA]</scope>
    <source>
        <strain evidence="1">cv. IRGC 105608</strain>
    </source>
</reference>
<accession>A0A0D3GGI8</accession>
<sequence length="137" mass="14888">MASSWNLGEDDGAAVCSEMDEIDGNGGATSGGALDTVDTDELDTRCSIHATGRTKDMTELGIIYRSFFHDYCAAKLTRDDELAVMRISHGSHNGLVPLNFGETRLLQSGQGFDGSMCQVPRFNYFLSFHGNLVKLLC</sequence>
<evidence type="ECO:0000313" key="1">
    <source>
        <dbReference type="EnsemblPlants" id="OBART06G14600.1"/>
    </source>
</evidence>
<dbReference type="Gramene" id="OBART06G14600.1">
    <property type="protein sequence ID" value="OBART06G14600.1"/>
    <property type="gene ID" value="OBART06G14600"/>
</dbReference>
<dbReference type="HOGENOM" id="CLU_168548_0_0_1"/>
<protein>
    <submittedName>
        <fullName evidence="1">Uncharacterized protein</fullName>
    </submittedName>
</protein>
<evidence type="ECO:0000313" key="2">
    <source>
        <dbReference type="Proteomes" id="UP000026960"/>
    </source>
</evidence>
<proteinExistence type="predicted"/>
<keyword evidence="2" id="KW-1185">Reference proteome</keyword>
<dbReference type="Proteomes" id="UP000026960">
    <property type="component" value="Chromosome 6"/>
</dbReference>